<dbReference type="SUPFAM" id="SSF53474">
    <property type="entry name" value="alpha/beta-Hydrolases"/>
    <property type="match status" value="1"/>
</dbReference>
<accession>A0A521EWI1</accession>
<proteinExistence type="predicted"/>
<feature type="domain" description="AB hydrolase-1" evidence="1">
    <location>
        <begin position="4"/>
        <end position="228"/>
    </location>
</feature>
<dbReference type="Gene3D" id="3.40.50.1820">
    <property type="entry name" value="alpha/beta hydrolase"/>
    <property type="match status" value="1"/>
</dbReference>
<dbReference type="InterPro" id="IPR052897">
    <property type="entry name" value="Sec-Metab_Biosynth_Hydrolase"/>
</dbReference>
<dbReference type="PANTHER" id="PTHR37017">
    <property type="entry name" value="AB HYDROLASE-1 DOMAIN-CONTAINING PROTEIN-RELATED"/>
    <property type="match status" value="1"/>
</dbReference>
<gene>
    <name evidence="2" type="ORF">SAMN06265380_11450</name>
</gene>
<protein>
    <submittedName>
        <fullName evidence="2">Pimeloyl-ACP methyl ester carboxylesterase</fullName>
    </submittedName>
</protein>
<sequence>MADFLLVHGSCHGAWCWRDLIPALETRGHSVRAIDMPSHGSDPTSIDQVTLDSCRNAVLAASRSDTIIVGHSWGGYPISAAAELRPDAMRGLIFLSAYVPENGLSMVEMRRKSPRQTIVDAVEKSTDGLSYTVKPDSVKALFYHDCPEEVLLYALARLCPQAIAPQETRLTLTAHFQDMPKAYIRTLDDHTIPPEYQHIMSLSMPEGMRHSIQSSHSPFFSHPEKLADLLDDIAQGFDTLD</sequence>
<dbReference type="RefSeq" id="WP_142639401.1">
    <property type="nucleotide sequence ID" value="NZ_CANMDC010000013.1"/>
</dbReference>
<keyword evidence="3" id="KW-1185">Reference proteome</keyword>
<evidence type="ECO:0000313" key="3">
    <source>
        <dbReference type="Proteomes" id="UP000319555"/>
    </source>
</evidence>
<dbReference type="Proteomes" id="UP000319555">
    <property type="component" value="Unassembled WGS sequence"/>
</dbReference>
<dbReference type="EMBL" id="FXTE01000014">
    <property type="protein sequence ID" value="SMO88259.1"/>
    <property type="molecule type" value="Genomic_DNA"/>
</dbReference>
<organism evidence="2 3">
    <name type="scientific">Ruegeria faecimaris</name>
    <dbReference type="NCBI Taxonomy" id="686389"/>
    <lineage>
        <taxon>Bacteria</taxon>
        <taxon>Pseudomonadati</taxon>
        <taxon>Pseudomonadota</taxon>
        <taxon>Alphaproteobacteria</taxon>
        <taxon>Rhodobacterales</taxon>
        <taxon>Roseobacteraceae</taxon>
        <taxon>Ruegeria</taxon>
    </lineage>
</organism>
<reference evidence="2 3" key="1">
    <citation type="submission" date="2017-05" db="EMBL/GenBank/DDBJ databases">
        <authorList>
            <person name="Varghese N."/>
            <person name="Submissions S."/>
        </authorList>
    </citation>
    <scope>NUCLEOTIDE SEQUENCE [LARGE SCALE GENOMIC DNA]</scope>
    <source>
        <strain evidence="2 3">DSM 28009</strain>
    </source>
</reference>
<evidence type="ECO:0000313" key="2">
    <source>
        <dbReference type="EMBL" id="SMO88259.1"/>
    </source>
</evidence>
<dbReference type="InterPro" id="IPR029058">
    <property type="entry name" value="AB_hydrolase_fold"/>
</dbReference>
<dbReference type="PANTHER" id="PTHR37017:SF11">
    <property type="entry name" value="ESTERASE_LIPASE_THIOESTERASE DOMAIN-CONTAINING PROTEIN"/>
    <property type="match status" value="1"/>
</dbReference>
<dbReference type="InterPro" id="IPR000073">
    <property type="entry name" value="AB_hydrolase_1"/>
</dbReference>
<dbReference type="Pfam" id="PF12697">
    <property type="entry name" value="Abhydrolase_6"/>
    <property type="match status" value="1"/>
</dbReference>
<name>A0A521EWI1_9RHOB</name>
<dbReference type="AlphaFoldDB" id="A0A521EWI1"/>
<evidence type="ECO:0000259" key="1">
    <source>
        <dbReference type="Pfam" id="PF12697"/>
    </source>
</evidence>
<dbReference type="OrthoDB" id="9814966at2"/>